<gene>
    <name evidence="2" type="ORF">A6R68_03160</name>
</gene>
<feature type="chain" id="PRO_5008345799" evidence="1">
    <location>
        <begin position="19"/>
        <end position="132"/>
    </location>
</feature>
<dbReference type="EMBL" id="LZPO01075979">
    <property type="protein sequence ID" value="OBS68299.1"/>
    <property type="molecule type" value="Genomic_DNA"/>
</dbReference>
<name>A0A1A6GQZ5_NEOLE</name>
<evidence type="ECO:0000313" key="2">
    <source>
        <dbReference type="EMBL" id="OBS68299.1"/>
    </source>
</evidence>
<evidence type="ECO:0000313" key="3">
    <source>
        <dbReference type="Proteomes" id="UP000092124"/>
    </source>
</evidence>
<dbReference type="AlphaFoldDB" id="A0A1A6GQZ5"/>
<proteinExistence type="predicted"/>
<sequence length="132" mass="14458">MGTLAWFAFLTAFHHIMNQLGGLTRSQVDAITTLSDSRMENPMTSELLWGWSATTTTTITAAVVTAHRKQMQTHWAAFYLEERHLDPGAGPFAKFNTGSVLYHDSPCGVSASCSRGLCRKGLHPVSAKILYA</sequence>
<comment type="caution">
    <text evidence="2">The sequence shown here is derived from an EMBL/GenBank/DDBJ whole genome shotgun (WGS) entry which is preliminary data.</text>
</comment>
<reference evidence="2 3" key="1">
    <citation type="submission" date="2016-06" db="EMBL/GenBank/DDBJ databases">
        <title>The Draft Genome Sequence and Annotation of the Desert Woodrat Neotoma lepida.</title>
        <authorList>
            <person name="Campbell M."/>
            <person name="Oakeson K.F."/>
            <person name="Yandell M."/>
            <person name="Halpert J.R."/>
            <person name="Dearing D."/>
        </authorList>
    </citation>
    <scope>NUCLEOTIDE SEQUENCE [LARGE SCALE GENOMIC DNA]</scope>
    <source>
        <strain evidence="2">417</strain>
        <tissue evidence="2">Liver</tissue>
    </source>
</reference>
<accession>A0A1A6GQZ5</accession>
<organism evidence="2 3">
    <name type="scientific">Neotoma lepida</name>
    <name type="common">Desert woodrat</name>
    <dbReference type="NCBI Taxonomy" id="56216"/>
    <lineage>
        <taxon>Eukaryota</taxon>
        <taxon>Metazoa</taxon>
        <taxon>Chordata</taxon>
        <taxon>Craniata</taxon>
        <taxon>Vertebrata</taxon>
        <taxon>Euteleostomi</taxon>
        <taxon>Mammalia</taxon>
        <taxon>Eutheria</taxon>
        <taxon>Euarchontoglires</taxon>
        <taxon>Glires</taxon>
        <taxon>Rodentia</taxon>
        <taxon>Myomorpha</taxon>
        <taxon>Muroidea</taxon>
        <taxon>Cricetidae</taxon>
        <taxon>Neotominae</taxon>
        <taxon>Neotoma</taxon>
    </lineage>
</organism>
<evidence type="ECO:0000256" key="1">
    <source>
        <dbReference type="SAM" id="SignalP"/>
    </source>
</evidence>
<keyword evidence="3" id="KW-1185">Reference proteome</keyword>
<dbReference type="Proteomes" id="UP000092124">
    <property type="component" value="Unassembled WGS sequence"/>
</dbReference>
<protein>
    <submittedName>
        <fullName evidence="2">Uncharacterized protein</fullName>
    </submittedName>
</protein>
<keyword evidence="1" id="KW-0732">Signal</keyword>
<feature type="signal peptide" evidence="1">
    <location>
        <begin position="1"/>
        <end position="18"/>
    </location>
</feature>